<keyword evidence="13 19" id="KW-0573">Peptidoglycan synthesis</keyword>
<dbReference type="GO" id="GO:0051301">
    <property type="term" value="P:cell division"/>
    <property type="evidence" value="ECO:0007669"/>
    <property type="project" value="UniProtKB-KW"/>
</dbReference>
<evidence type="ECO:0000256" key="10">
    <source>
        <dbReference type="ARBA" id="ARBA00022741"/>
    </source>
</evidence>
<proteinExistence type="inferred from homology"/>
<dbReference type="SUPFAM" id="SSF53623">
    <property type="entry name" value="MurD-like peptide ligases, catalytic domain"/>
    <property type="match status" value="1"/>
</dbReference>
<dbReference type="UniPathway" id="UPA00219"/>
<evidence type="ECO:0000256" key="16">
    <source>
        <dbReference type="ARBA" id="ARBA00030398"/>
    </source>
</evidence>
<dbReference type="OrthoDB" id="9809796at2"/>
<dbReference type="Gene3D" id="3.40.50.720">
    <property type="entry name" value="NAD(P)-binding Rossmann-like Domain"/>
    <property type="match status" value="1"/>
</dbReference>
<dbReference type="GO" id="GO:0005737">
    <property type="term" value="C:cytoplasm"/>
    <property type="evidence" value="ECO:0007669"/>
    <property type="project" value="UniProtKB-SubCell"/>
</dbReference>
<evidence type="ECO:0000256" key="7">
    <source>
        <dbReference type="ARBA" id="ARBA00022490"/>
    </source>
</evidence>
<dbReference type="Pfam" id="PF21799">
    <property type="entry name" value="MurD-like_N"/>
    <property type="match status" value="1"/>
</dbReference>
<evidence type="ECO:0000256" key="20">
    <source>
        <dbReference type="RuleBase" id="RU003664"/>
    </source>
</evidence>
<dbReference type="NCBIfam" id="TIGR01087">
    <property type="entry name" value="murD"/>
    <property type="match status" value="1"/>
</dbReference>
<dbReference type="GO" id="GO:0005524">
    <property type="term" value="F:ATP binding"/>
    <property type="evidence" value="ECO:0007669"/>
    <property type="project" value="UniProtKB-UniRule"/>
</dbReference>
<evidence type="ECO:0000256" key="5">
    <source>
        <dbReference type="ARBA" id="ARBA00012212"/>
    </source>
</evidence>
<keyword evidence="7 19" id="KW-0963">Cytoplasm</keyword>
<dbReference type="HAMAP" id="MF_00639">
    <property type="entry name" value="MurD"/>
    <property type="match status" value="1"/>
</dbReference>
<keyword evidence="15 19" id="KW-0961">Cell wall biogenesis/degradation</keyword>
<dbReference type="GO" id="GO:0008360">
    <property type="term" value="P:regulation of cell shape"/>
    <property type="evidence" value="ECO:0007669"/>
    <property type="project" value="UniProtKB-KW"/>
</dbReference>
<dbReference type="InterPro" id="IPR013221">
    <property type="entry name" value="Mur_ligase_cen"/>
</dbReference>
<evidence type="ECO:0000259" key="22">
    <source>
        <dbReference type="Pfam" id="PF08245"/>
    </source>
</evidence>
<dbReference type="GO" id="GO:0004326">
    <property type="term" value="F:tetrahydrofolylpolyglutamate synthase activity"/>
    <property type="evidence" value="ECO:0007669"/>
    <property type="project" value="InterPro"/>
</dbReference>
<evidence type="ECO:0000313" key="23">
    <source>
        <dbReference type="EMBL" id="SFB84792.1"/>
    </source>
</evidence>
<comment type="catalytic activity">
    <reaction evidence="18 19 20">
        <text>UDP-N-acetyl-alpha-D-muramoyl-L-alanine + D-glutamate + ATP = UDP-N-acetyl-alpha-D-muramoyl-L-alanyl-D-glutamate + ADP + phosphate + H(+)</text>
        <dbReference type="Rhea" id="RHEA:16429"/>
        <dbReference type="ChEBI" id="CHEBI:15378"/>
        <dbReference type="ChEBI" id="CHEBI:29986"/>
        <dbReference type="ChEBI" id="CHEBI:30616"/>
        <dbReference type="ChEBI" id="CHEBI:43474"/>
        <dbReference type="ChEBI" id="CHEBI:83898"/>
        <dbReference type="ChEBI" id="CHEBI:83900"/>
        <dbReference type="ChEBI" id="CHEBI:456216"/>
        <dbReference type="EC" id="6.3.2.9"/>
    </reaction>
</comment>
<evidence type="ECO:0000256" key="3">
    <source>
        <dbReference type="ARBA" id="ARBA00004752"/>
    </source>
</evidence>
<feature type="domain" description="Mur ligase central" evidence="22">
    <location>
        <begin position="117"/>
        <end position="294"/>
    </location>
</feature>
<evidence type="ECO:0000256" key="12">
    <source>
        <dbReference type="ARBA" id="ARBA00022960"/>
    </source>
</evidence>
<evidence type="ECO:0000256" key="4">
    <source>
        <dbReference type="ARBA" id="ARBA00010416"/>
    </source>
</evidence>
<evidence type="ECO:0000256" key="15">
    <source>
        <dbReference type="ARBA" id="ARBA00023316"/>
    </source>
</evidence>
<dbReference type="PANTHER" id="PTHR43692">
    <property type="entry name" value="UDP-N-ACETYLMURAMOYLALANINE--D-GLUTAMATE LIGASE"/>
    <property type="match status" value="1"/>
</dbReference>
<dbReference type="InterPro" id="IPR004101">
    <property type="entry name" value="Mur_ligase_C"/>
</dbReference>
<dbReference type="GO" id="GO:0008764">
    <property type="term" value="F:UDP-N-acetylmuramoylalanine-D-glutamate ligase activity"/>
    <property type="evidence" value="ECO:0007669"/>
    <property type="project" value="UniProtKB-UniRule"/>
</dbReference>
<dbReference type="InterPro" id="IPR018109">
    <property type="entry name" value="Folylpolyglutamate_synth_CS"/>
</dbReference>
<comment type="similarity">
    <text evidence="4 19">Belongs to the MurCDEF family.</text>
</comment>
<evidence type="ECO:0000256" key="9">
    <source>
        <dbReference type="ARBA" id="ARBA00022618"/>
    </source>
</evidence>
<evidence type="ECO:0000256" key="18">
    <source>
        <dbReference type="ARBA" id="ARBA00047632"/>
    </source>
</evidence>
<comment type="pathway">
    <text evidence="3 19 20">Cell wall biogenesis; peptidoglycan biosynthesis.</text>
</comment>
<dbReference type="GO" id="GO:0071555">
    <property type="term" value="P:cell wall organization"/>
    <property type="evidence" value="ECO:0007669"/>
    <property type="project" value="UniProtKB-KW"/>
</dbReference>
<accession>A0A1I1EDX8</accession>
<dbReference type="PROSITE" id="PS01011">
    <property type="entry name" value="FOLYLPOLYGLU_SYNT_1"/>
    <property type="match status" value="1"/>
</dbReference>
<name>A0A1I1EDX8_9LACT</name>
<dbReference type="STRING" id="753702.SAMN04488102_10199"/>
<dbReference type="Gene3D" id="3.90.190.20">
    <property type="entry name" value="Mur ligase, C-terminal domain"/>
    <property type="match status" value="1"/>
</dbReference>
<keyword evidence="8 19" id="KW-0436">Ligase</keyword>
<comment type="function">
    <text evidence="1 19 20">Cell wall formation. Catalyzes the addition of glutamate to the nucleotide precursor UDP-N-acetylmuramoyl-L-alanine (UMA).</text>
</comment>
<organism evidence="23 24">
    <name type="scientific">Alkalibacterium subtropicum</name>
    <dbReference type="NCBI Taxonomy" id="753702"/>
    <lineage>
        <taxon>Bacteria</taxon>
        <taxon>Bacillati</taxon>
        <taxon>Bacillota</taxon>
        <taxon>Bacilli</taxon>
        <taxon>Lactobacillales</taxon>
        <taxon>Carnobacteriaceae</taxon>
        <taxon>Alkalibacterium</taxon>
    </lineage>
</organism>
<dbReference type="RefSeq" id="WP_091527783.1">
    <property type="nucleotide sequence ID" value="NZ_FOLT01000001.1"/>
</dbReference>
<feature type="binding site" evidence="19">
    <location>
        <begin position="119"/>
        <end position="125"/>
    </location>
    <ligand>
        <name>ATP</name>
        <dbReference type="ChEBI" id="CHEBI:30616"/>
    </ligand>
</feature>
<dbReference type="AlphaFoldDB" id="A0A1I1EDX8"/>
<dbReference type="EC" id="6.3.2.9" evidence="5 19"/>
<dbReference type="GO" id="GO:0009252">
    <property type="term" value="P:peptidoglycan biosynthetic process"/>
    <property type="evidence" value="ECO:0007669"/>
    <property type="project" value="UniProtKB-UniRule"/>
</dbReference>
<evidence type="ECO:0000256" key="13">
    <source>
        <dbReference type="ARBA" id="ARBA00022984"/>
    </source>
</evidence>
<dbReference type="Pfam" id="PF02875">
    <property type="entry name" value="Mur_ligase_C"/>
    <property type="match status" value="1"/>
</dbReference>
<gene>
    <name evidence="19" type="primary">murD</name>
    <name evidence="23" type="ORF">SAMN04488102_10199</name>
</gene>
<keyword evidence="14 19" id="KW-0131">Cell cycle</keyword>
<evidence type="ECO:0000256" key="11">
    <source>
        <dbReference type="ARBA" id="ARBA00022840"/>
    </source>
</evidence>
<dbReference type="Pfam" id="PF08245">
    <property type="entry name" value="Mur_ligase_M"/>
    <property type="match status" value="1"/>
</dbReference>
<keyword evidence="24" id="KW-1185">Reference proteome</keyword>
<evidence type="ECO:0000259" key="21">
    <source>
        <dbReference type="Pfam" id="PF02875"/>
    </source>
</evidence>
<evidence type="ECO:0000313" key="24">
    <source>
        <dbReference type="Proteomes" id="UP000199612"/>
    </source>
</evidence>
<dbReference type="InterPro" id="IPR005762">
    <property type="entry name" value="MurD"/>
</dbReference>
<evidence type="ECO:0000256" key="1">
    <source>
        <dbReference type="ARBA" id="ARBA00002734"/>
    </source>
</evidence>
<keyword evidence="10 19" id="KW-0547">Nucleotide-binding</keyword>
<dbReference type="SUPFAM" id="SSF53244">
    <property type="entry name" value="MurD-like peptide ligases, peptide-binding domain"/>
    <property type="match status" value="1"/>
</dbReference>
<reference evidence="24" key="1">
    <citation type="submission" date="2016-10" db="EMBL/GenBank/DDBJ databases">
        <authorList>
            <person name="Varghese N."/>
            <person name="Submissions S."/>
        </authorList>
    </citation>
    <scope>NUCLEOTIDE SEQUENCE [LARGE SCALE GENOMIC DNA]</scope>
    <source>
        <strain evidence="24">DSM 23664</strain>
    </source>
</reference>
<evidence type="ECO:0000256" key="6">
    <source>
        <dbReference type="ARBA" id="ARBA00015655"/>
    </source>
</evidence>
<dbReference type="EMBL" id="FOLT01000001">
    <property type="protein sequence ID" value="SFB84792.1"/>
    <property type="molecule type" value="Genomic_DNA"/>
</dbReference>
<keyword evidence="9 19" id="KW-0132">Cell division</keyword>
<feature type="domain" description="Mur ligase C-terminal" evidence="21">
    <location>
        <begin position="316"/>
        <end position="430"/>
    </location>
</feature>
<evidence type="ECO:0000256" key="8">
    <source>
        <dbReference type="ARBA" id="ARBA00022598"/>
    </source>
</evidence>
<keyword evidence="12 19" id="KW-0133">Cell shape</keyword>
<dbReference type="CDD" id="cd02440">
    <property type="entry name" value="AdoMet_MTases"/>
    <property type="match status" value="1"/>
</dbReference>
<sequence length="463" mass="51081">MKNKEYFKDKTVLVLGLAVSGYNAALLLDRLGAEVIVNDFKDLNDNKEAQNLKNKGIEVISGGHPLDILDRPLDFIVKNPGIPYSNPLVKQALHKKIKIITEVELAYLISESPIIAITGTNGKTTTTMMIETLLNENRSKGRAYAVGNIGTPASLVAQESSEIDDLVMEVSSFQLMGVEKFHPSIAVITNIYSAHLDYHKTRDEYVNAKMTITENQTDSDCIVFNRDQEELTDLVTSTSEAMLVPFSRKKELKSGAYIKDEMIVFNGEDVMPTEKVLIPGEHNLENALAAVAVAKLKGMDNRDIQSAFEHFNGVKHRMQLVDTVSGRRFYNDSKATNSLATIHALEGFTDPVILVAGGLDRKESLDDLIPLLKEHVKAIVTFGETKQQMAEVARKADIETIIVADTVPEATRQAFETSENGDVILLSPACASWDQYGNFEERGNDFIQTVTEIDQSVKGGLST</sequence>
<dbReference type="InterPro" id="IPR036615">
    <property type="entry name" value="Mur_ligase_C_dom_sf"/>
</dbReference>
<dbReference type="Gene3D" id="3.40.1190.10">
    <property type="entry name" value="Mur-like, catalytic domain"/>
    <property type="match status" value="1"/>
</dbReference>
<evidence type="ECO:0000256" key="19">
    <source>
        <dbReference type="HAMAP-Rule" id="MF_00639"/>
    </source>
</evidence>
<evidence type="ECO:0000256" key="17">
    <source>
        <dbReference type="ARBA" id="ARBA00032324"/>
    </source>
</evidence>
<evidence type="ECO:0000256" key="14">
    <source>
        <dbReference type="ARBA" id="ARBA00023306"/>
    </source>
</evidence>
<protein>
    <recommendedName>
        <fullName evidence="6 19">UDP-N-acetylmuramoylalanine--D-glutamate ligase</fullName>
        <ecNumber evidence="5 19">6.3.2.9</ecNumber>
    </recommendedName>
    <alternativeName>
        <fullName evidence="17 19">D-glutamic acid-adding enzyme</fullName>
    </alternativeName>
    <alternativeName>
        <fullName evidence="16 19">UDP-N-acetylmuramoyl-L-alanyl-D-glutamate synthetase</fullName>
    </alternativeName>
</protein>
<evidence type="ECO:0000256" key="2">
    <source>
        <dbReference type="ARBA" id="ARBA00004496"/>
    </source>
</evidence>
<comment type="subcellular location">
    <subcellularLocation>
        <location evidence="2 19 20">Cytoplasm</location>
    </subcellularLocation>
</comment>
<dbReference type="InterPro" id="IPR036565">
    <property type="entry name" value="Mur-like_cat_sf"/>
</dbReference>
<dbReference type="PANTHER" id="PTHR43692:SF1">
    <property type="entry name" value="UDP-N-ACETYLMURAMOYLALANINE--D-GLUTAMATE LIGASE"/>
    <property type="match status" value="1"/>
</dbReference>
<keyword evidence="11 19" id="KW-0067">ATP-binding</keyword>
<dbReference type="SUPFAM" id="SSF51984">
    <property type="entry name" value="MurCD N-terminal domain"/>
    <property type="match status" value="1"/>
</dbReference>
<dbReference type="Proteomes" id="UP000199612">
    <property type="component" value="Unassembled WGS sequence"/>
</dbReference>